<evidence type="ECO:0000313" key="2">
    <source>
        <dbReference type="EMBL" id="CCF70881.1"/>
    </source>
</evidence>
<dbReference type="AlphaFoldDB" id="I2G779"/>
<gene>
    <name evidence="2" type="primary">EC7</name>
</gene>
<accession>I2G779</accession>
<proteinExistence type="evidence at transcript level"/>
<name>I2G779_9PEZI</name>
<dbReference type="EMBL" id="HE651162">
    <property type="protein sequence ID" value="CCF70881.1"/>
    <property type="molecule type" value="mRNA"/>
</dbReference>
<keyword evidence="1" id="KW-0732">Signal</keyword>
<organism evidence="2">
    <name type="scientific">Colletotrichum higginsianum</name>
    <dbReference type="NCBI Taxonomy" id="80884"/>
    <lineage>
        <taxon>Eukaryota</taxon>
        <taxon>Fungi</taxon>
        <taxon>Dikarya</taxon>
        <taxon>Ascomycota</taxon>
        <taxon>Pezizomycotina</taxon>
        <taxon>Sordariomycetes</taxon>
        <taxon>Hypocreomycetidae</taxon>
        <taxon>Glomerellales</taxon>
        <taxon>Glomerellaceae</taxon>
        <taxon>Colletotrichum</taxon>
        <taxon>Colletotrichum destructivum species complex</taxon>
    </lineage>
</organism>
<evidence type="ECO:0000256" key="1">
    <source>
        <dbReference type="SAM" id="SignalP"/>
    </source>
</evidence>
<reference evidence="2" key="1">
    <citation type="journal article" date="2012" name="PLoS Pathog.">
        <title>Sequential delivery of host-induced virulence effectors by appressoria and intracellular hyphae of the phytopathogen Colletotrichum higginsianum.</title>
        <authorList>
            <person name="Kleemann J."/>
            <person name="Rincon-Rivera L.J."/>
            <person name="Takahara H."/>
            <person name="Neumann U."/>
            <person name="van Themaat E.V.L."/>
            <person name="van der Does H.C."/>
            <person name="Hacquard S."/>
            <person name="Stueber K."/>
            <person name="Will I."/>
            <person name="Schmalenbach W."/>
            <person name="Schmelzer E."/>
            <person name="O'Connell R."/>
        </authorList>
    </citation>
    <scope>NUCLEOTIDE SEQUENCE</scope>
    <source>
        <strain evidence="2">IMI349063A</strain>
        <tissue evidence="2">Infected leaf material</tissue>
    </source>
</reference>
<feature type="chain" id="PRO_5003659290" evidence="1">
    <location>
        <begin position="17"/>
        <end position="85"/>
    </location>
</feature>
<reference evidence="2" key="2">
    <citation type="submission" date="2012-01" db="EMBL/GenBank/DDBJ databases">
        <authorList>
            <person name="Kleemann D."/>
        </authorList>
    </citation>
    <scope>NUCLEOTIDE SEQUENCE</scope>
    <source>
        <strain evidence="2">IMI349063A</strain>
        <tissue evidence="2">Infected leaf material</tissue>
    </source>
</reference>
<protein>
    <submittedName>
        <fullName evidence="2">EC7 protein</fullName>
    </submittedName>
</protein>
<feature type="signal peptide" evidence="1">
    <location>
        <begin position="1"/>
        <end position="16"/>
    </location>
</feature>
<sequence>MIALRCLIVLLPLAYAMPSSNFASFPLVARHCAQPTNCGAVVQGTMCDFCCASNVKPDSIHCKSRNVACQSGGQPGGQTFNCDHA</sequence>